<dbReference type="SUPFAM" id="SSF51556">
    <property type="entry name" value="Metallo-dependent hydrolases"/>
    <property type="match status" value="1"/>
</dbReference>
<evidence type="ECO:0000256" key="9">
    <source>
        <dbReference type="ARBA" id="ARBA00047764"/>
    </source>
</evidence>
<keyword evidence="7" id="KW-0732">Signal</keyword>
<dbReference type="Pfam" id="PF08451">
    <property type="entry name" value="A_deaminase_N"/>
    <property type="match status" value="1"/>
</dbReference>
<dbReference type="InterPro" id="IPR013659">
    <property type="entry name" value="A_deaminase_N"/>
</dbReference>
<dbReference type="NCBIfam" id="TIGR01431">
    <property type="entry name" value="adm_rel"/>
    <property type="match status" value="1"/>
</dbReference>
<dbReference type="OrthoDB" id="7202371at2759"/>
<dbReference type="AlphaFoldDB" id="A0A9W3AU79"/>
<keyword evidence="5" id="KW-0964">Secreted</keyword>
<proteinExistence type="inferred from homology"/>
<dbReference type="EC" id="3.5.4.4" evidence="4"/>
<comment type="cofactor">
    <cofactor evidence="1">
        <name>Zn(2+)</name>
        <dbReference type="ChEBI" id="CHEBI:29105"/>
    </cofactor>
</comment>
<evidence type="ECO:0000259" key="10">
    <source>
        <dbReference type="Pfam" id="PF00962"/>
    </source>
</evidence>
<dbReference type="Gene3D" id="3.20.20.140">
    <property type="entry name" value="Metal-dependent hydrolases"/>
    <property type="match status" value="1"/>
</dbReference>
<name>A0A9W3AU79_BIOGL</name>
<dbReference type="Pfam" id="PF00962">
    <property type="entry name" value="A_deaminase"/>
    <property type="match status" value="1"/>
</dbReference>
<evidence type="ECO:0000256" key="4">
    <source>
        <dbReference type="ARBA" id="ARBA00012784"/>
    </source>
</evidence>
<evidence type="ECO:0000259" key="11">
    <source>
        <dbReference type="Pfam" id="PF08451"/>
    </source>
</evidence>
<evidence type="ECO:0000313" key="13">
    <source>
        <dbReference type="RefSeq" id="XP_055890781.1"/>
    </source>
</evidence>
<sequence length="559" mass="63979">MSTMNYTLNNKRAPRTKMLRLQVWLLALVVTVTGLSDSYYKARQAFIDEELAMRVGAKQILNRKEQTVNKFLMNLKNQTIQQSIWTTTPYPPAISFFKSKPWIDNSTIYKIIKMMPKGGVLHLHDSAMTSLDWVIKTLTHLPNLYTRVEPGRYPTRKYKFSDTPPGLDWQSMDELRSAANDPDEFDEQLIIDTSIWVKDPFQAYPSVNDVWGKFETYFSSMKGLVAPPENLRSYLERGIREFYDDGVQYIEMKTGTKSDANGNDATEAYLELVLDIVNQFKSEHPDFIGVKIIIAGRRGASSQADNIKKTVALMKKYPDLIKGFDLLQQEDNTHWTVEFANELLSEEDGQSRAPFFFHSGETDWTQWVDFNLVDSVLMNATRIGHGYAVYHHPKVMQAVLKNQIAVELNPISNQVLGLINDLRNHPGAYLIANGAPVVISSDDPPVWLSTPLSHDFYMTFMALGAVHDDLRLLKQLAINSITYSTMTSEEKAEAYDIWQFRWDEFIDAVITKYSLKFGLDMKRPSQVLGPLTLQATTTKSLTYTFLFPFTTFIYVFCSR</sequence>
<organism evidence="12 13">
    <name type="scientific">Biomphalaria glabrata</name>
    <name type="common">Bloodfluke planorb</name>
    <name type="synonym">Freshwater snail</name>
    <dbReference type="NCBI Taxonomy" id="6526"/>
    <lineage>
        <taxon>Eukaryota</taxon>
        <taxon>Metazoa</taxon>
        <taxon>Spiralia</taxon>
        <taxon>Lophotrochozoa</taxon>
        <taxon>Mollusca</taxon>
        <taxon>Gastropoda</taxon>
        <taxon>Heterobranchia</taxon>
        <taxon>Euthyneura</taxon>
        <taxon>Panpulmonata</taxon>
        <taxon>Hygrophila</taxon>
        <taxon>Lymnaeoidea</taxon>
        <taxon>Planorbidae</taxon>
        <taxon>Biomphalaria</taxon>
    </lineage>
</organism>
<protein>
    <recommendedName>
        <fullName evidence="4">adenosine deaminase</fullName>
        <ecNumber evidence="4">3.5.4.4</ecNumber>
    </recommendedName>
</protein>
<comment type="similarity">
    <text evidence="3">Belongs to the metallo-dependent hydrolases superfamily. Adenosine and AMP deaminases family. ADGF subfamily.</text>
</comment>
<dbReference type="InterPro" id="IPR001365">
    <property type="entry name" value="A_deaminase_dom"/>
</dbReference>
<keyword evidence="6" id="KW-0479">Metal-binding</keyword>
<dbReference type="FunFam" id="3.20.20.140:FF:000017">
    <property type="entry name" value="Adenosine deaminase 2"/>
    <property type="match status" value="1"/>
</dbReference>
<dbReference type="GO" id="GO:0006154">
    <property type="term" value="P:adenosine catabolic process"/>
    <property type="evidence" value="ECO:0007669"/>
    <property type="project" value="InterPro"/>
</dbReference>
<dbReference type="InterPro" id="IPR006330">
    <property type="entry name" value="Ado/ade_deaminase"/>
</dbReference>
<dbReference type="PANTHER" id="PTHR11409:SF39">
    <property type="entry name" value="ADENOSINE DEAMINASE 2"/>
    <property type="match status" value="1"/>
</dbReference>
<keyword evidence="8" id="KW-0378">Hydrolase</keyword>
<evidence type="ECO:0000256" key="5">
    <source>
        <dbReference type="ARBA" id="ARBA00022525"/>
    </source>
</evidence>
<evidence type="ECO:0000313" key="12">
    <source>
        <dbReference type="Proteomes" id="UP001165740"/>
    </source>
</evidence>
<dbReference type="GO" id="GO:0046872">
    <property type="term" value="F:metal ion binding"/>
    <property type="evidence" value="ECO:0007669"/>
    <property type="project" value="UniProtKB-KW"/>
</dbReference>
<dbReference type="OMA" id="LANECLM"/>
<evidence type="ECO:0000256" key="3">
    <source>
        <dbReference type="ARBA" id="ARBA00006083"/>
    </source>
</evidence>
<dbReference type="GO" id="GO:0005615">
    <property type="term" value="C:extracellular space"/>
    <property type="evidence" value="ECO:0007669"/>
    <property type="project" value="InterPro"/>
</dbReference>
<comment type="subcellular location">
    <subcellularLocation>
        <location evidence="2">Secreted</location>
    </subcellularLocation>
</comment>
<reference evidence="13" key="1">
    <citation type="submission" date="2025-08" db="UniProtKB">
        <authorList>
            <consortium name="RefSeq"/>
        </authorList>
    </citation>
    <scope>IDENTIFICATION</scope>
</reference>
<dbReference type="PANTHER" id="PTHR11409">
    <property type="entry name" value="ADENOSINE DEAMINASE"/>
    <property type="match status" value="1"/>
</dbReference>
<keyword evidence="12" id="KW-1185">Reference proteome</keyword>
<comment type="catalytic activity">
    <reaction evidence="9">
        <text>adenosine + H2O + H(+) = inosine + NH4(+)</text>
        <dbReference type="Rhea" id="RHEA:24408"/>
        <dbReference type="ChEBI" id="CHEBI:15377"/>
        <dbReference type="ChEBI" id="CHEBI:15378"/>
        <dbReference type="ChEBI" id="CHEBI:16335"/>
        <dbReference type="ChEBI" id="CHEBI:17596"/>
        <dbReference type="ChEBI" id="CHEBI:28938"/>
        <dbReference type="EC" id="3.5.4.4"/>
    </reaction>
</comment>
<dbReference type="InterPro" id="IPR006331">
    <property type="entry name" value="ADGF"/>
</dbReference>
<evidence type="ECO:0000256" key="8">
    <source>
        <dbReference type="ARBA" id="ARBA00022801"/>
    </source>
</evidence>
<evidence type="ECO:0000256" key="7">
    <source>
        <dbReference type="ARBA" id="ARBA00022729"/>
    </source>
</evidence>
<evidence type="ECO:0000256" key="1">
    <source>
        <dbReference type="ARBA" id="ARBA00001947"/>
    </source>
</evidence>
<evidence type="ECO:0000256" key="2">
    <source>
        <dbReference type="ARBA" id="ARBA00004613"/>
    </source>
</evidence>
<dbReference type="RefSeq" id="XP_055890781.1">
    <property type="nucleotide sequence ID" value="XM_056034806.1"/>
</dbReference>
<dbReference type="GO" id="GO:0046103">
    <property type="term" value="P:inosine biosynthetic process"/>
    <property type="evidence" value="ECO:0007669"/>
    <property type="project" value="TreeGrafter"/>
</dbReference>
<dbReference type="InterPro" id="IPR032466">
    <property type="entry name" value="Metal_Hydrolase"/>
</dbReference>
<accession>A0A9W3AU79</accession>
<feature type="domain" description="Adenosine/AMP deaminase N-terminal" evidence="11">
    <location>
        <begin position="35"/>
        <end position="112"/>
    </location>
</feature>
<feature type="domain" description="Adenosine deaminase" evidence="10">
    <location>
        <begin position="210"/>
        <end position="493"/>
    </location>
</feature>
<gene>
    <name evidence="13" type="primary">LOC106050709</name>
</gene>
<dbReference type="GeneID" id="106050709"/>
<dbReference type="Proteomes" id="UP001165740">
    <property type="component" value="Chromosome 7"/>
</dbReference>
<evidence type="ECO:0000256" key="6">
    <source>
        <dbReference type="ARBA" id="ARBA00022723"/>
    </source>
</evidence>
<dbReference type="GO" id="GO:0004000">
    <property type="term" value="F:adenosine deaminase activity"/>
    <property type="evidence" value="ECO:0007669"/>
    <property type="project" value="InterPro"/>
</dbReference>